<protein>
    <submittedName>
        <fullName evidence="1">Uncharacterized protein</fullName>
    </submittedName>
</protein>
<evidence type="ECO:0000313" key="2">
    <source>
        <dbReference type="Proteomes" id="UP000190037"/>
    </source>
</evidence>
<dbReference type="Proteomes" id="UP000190037">
    <property type="component" value="Unassembled WGS sequence"/>
</dbReference>
<gene>
    <name evidence="1" type="ORF">B4N89_20710</name>
</gene>
<accession>A0A1T3P1R3</accession>
<dbReference type="STRING" id="159449.B4N89_20710"/>
<keyword evidence="2" id="KW-1185">Reference proteome</keyword>
<reference evidence="1 2" key="1">
    <citation type="submission" date="2017-03" db="EMBL/GenBank/DDBJ databases">
        <title>Draft genome sequence of Streptomyces scabrisporus NF3, endophyte isolated from Amphipterygium adstringens.</title>
        <authorList>
            <person name="Vazquez M."/>
            <person name="Ceapa C.D."/>
            <person name="Rodriguez Luna D."/>
            <person name="Sanchez Esquivel S."/>
        </authorList>
    </citation>
    <scope>NUCLEOTIDE SEQUENCE [LARGE SCALE GENOMIC DNA]</scope>
    <source>
        <strain evidence="1 2">NF3</strain>
    </source>
</reference>
<comment type="caution">
    <text evidence="1">The sequence shown here is derived from an EMBL/GenBank/DDBJ whole genome shotgun (WGS) entry which is preliminary data.</text>
</comment>
<name>A0A1T3P1R3_9ACTN</name>
<proteinExistence type="predicted"/>
<dbReference type="AlphaFoldDB" id="A0A1T3P1R3"/>
<dbReference type="RefSeq" id="WP_078977336.1">
    <property type="nucleotide sequence ID" value="NZ_MWQN01000001.1"/>
</dbReference>
<dbReference type="EMBL" id="MWQN01000001">
    <property type="protein sequence ID" value="OPC83037.1"/>
    <property type="molecule type" value="Genomic_DNA"/>
</dbReference>
<sequence>MTEPTAEQLDNLLDRAERHALTRAETDRLRAGIARLTTERDRWRRGYDHHYQRAERAEEADQRVRDYANGLKARPAGHGLTAAGCADRIIAALDNRGPK</sequence>
<evidence type="ECO:0000313" key="1">
    <source>
        <dbReference type="EMBL" id="OPC83037.1"/>
    </source>
</evidence>
<organism evidence="1 2">
    <name type="scientific">Embleya scabrispora</name>
    <dbReference type="NCBI Taxonomy" id="159449"/>
    <lineage>
        <taxon>Bacteria</taxon>
        <taxon>Bacillati</taxon>
        <taxon>Actinomycetota</taxon>
        <taxon>Actinomycetes</taxon>
        <taxon>Kitasatosporales</taxon>
        <taxon>Streptomycetaceae</taxon>
        <taxon>Embleya</taxon>
    </lineage>
</organism>